<keyword evidence="2" id="KW-0810">Translation regulation</keyword>
<comment type="subunit">
    <text evidence="2">Interacts with ribosomal protein uL14 (rplN).</text>
</comment>
<dbReference type="GO" id="GO:0005737">
    <property type="term" value="C:cytoplasm"/>
    <property type="evidence" value="ECO:0007669"/>
    <property type="project" value="UniProtKB-SubCell"/>
</dbReference>
<dbReference type="Pfam" id="PF02410">
    <property type="entry name" value="RsfS"/>
    <property type="match status" value="1"/>
</dbReference>
<keyword evidence="2" id="KW-0963">Cytoplasm</keyword>
<keyword evidence="2" id="KW-0678">Repressor</keyword>
<proteinExistence type="inferred from homology"/>
<dbReference type="GO" id="GO:0090071">
    <property type="term" value="P:negative regulation of ribosome biogenesis"/>
    <property type="evidence" value="ECO:0007669"/>
    <property type="project" value="UniProtKB-UniRule"/>
</dbReference>
<reference evidence="3" key="1">
    <citation type="submission" date="2020-10" db="EMBL/GenBank/DDBJ databases">
        <authorList>
            <person name="Gilroy R."/>
        </authorList>
    </citation>
    <scope>NUCLEOTIDE SEQUENCE</scope>
    <source>
        <strain evidence="3">CHK186-9395</strain>
    </source>
</reference>
<gene>
    <name evidence="2 3" type="primary">rsfS</name>
    <name evidence="3" type="ORF">IAA62_03595</name>
</gene>
<dbReference type="AlphaFoldDB" id="A0A9D1NEF2"/>
<evidence type="ECO:0000256" key="1">
    <source>
        <dbReference type="ARBA" id="ARBA00010574"/>
    </source>
</evidence>
<comment type="subcellular location">
    <subcellularLocation>
        <location evidence="2">Cytoplasm</location>
    </subcellularLocation>
</comment>
<dbReference type="GO" id="GO:0042256">
    <property type="term" value="P:cytosolic ribosome assembly"/>
    <property type="evidence" value="ECO:0007669"/>
    <property type="project" value="UniProtKB-UniRule"/>
</dbReference>
<dbReference type="Proteomes" id="UP000886861">
    <property type="component" value="Unassembled WGS sequence"/>
</dbReference>
<name>A0A9D1NEF2_9FIRM</name>
<dbReference type="Gene3D" id="3.30.460.10">
    <property type="entry name" value="Beta Polymerase, domain 2"/>
    <property type="match status" value="1"/>
</dbReference>
<dbReference type="GO" id="GO:0043023">
    <property type="term" value="F:ribosomal large subunit binding"/>
    <property type="evidence" value="ECO:0007669"/>
    <property type="project" value="TreeGrafter"/>
</dbReference>
<dbReference type="GO" id="GO:0017148">
    <property type="term" value="P:negative regulation of translation"/>
    <property type="evidence" value="ECO:0007669"/>
    <property type="project" value="UniProtKB-UniRule"/>
</dbReference>
<evidence type="ECO:0000313" key="3">
    <source>
        <dbReference type="EMBL" id="HIV01618.1"/>
    </source>
</evidence>
<dbReference type="NCBIfam" id="TIGR00090">
    <property type="entry name" value="rsfS_iojap_ybeB"/>
    <property type="match status" value="1"/>
</dbReference>
<dbReference type="HAMAP" id="MF_01477">
    <property type="entry name" value="Iojap_RsfS"/>
    <property type="match status" value="1"/>
</dbReference>
<comment type="caution">
    <text evidence="3">The sequence shown here is derived from an EMBL/GenBank/DDBJ whole genome shotgun (WGS) entry which is preliminary data.</text>
</comment>
<dbReference type="PANTHER" id="PTHR21043:SF0">
    <property type="entry name" value="MITOCHONDRIAL ASSEMBLY OF RIBOSOMAL LARGE SUBUNIT PROTEIN 1"/>
    <property type="match status" value="1"/>
</dbReference>
<dbReference type="InterPro" id="IPR004394">
    <property type="entry name" value="Iojap/RsfS/C7orf30"/>
</dbReference>
<dbReference type="EMBL" id="DVOJ01000013">
    <property type="protein sequence ID" value="HIV01618.1"/>
    <property type="molecule type" value="Genomic_DNA"/>
</dbReference>
<dbReference type="PANTHER" id="PTHR21043">
    <property type="entry name" value="IOJAP SUPERFAMILY ORTHOLOG"/>
    <property type="match status" value="1"/>
</dbReference>
<evidence type="ECO:0000256" key="2">
    <source>
        <dbReference type="HAMAP-Rule" id="MF_01477"/>
    </source>
</evidence>
<comment type="similarity">
    <text evidence="1 2">Belongs to the Iojap/RsfS family.</text>
</comment>
<dbReference type="InterPro" id="IPR043519">
    <property type="entry name" value="NT_sf"/>
</dbReference>
<dbReference type="SUPFAM" id="SSF81301">
    <property type="entry name" value="Nucleotidyltransferase"/>
    <property type="match status" value="1"/>
</dbReference>
<evidence type="ECO:0000313" key="4">
    <source>
        <dbReference type="Proteomes" id="UP000886861"/>
    </source>
</evidence>
<organism evidence="3 4">
    <name type="scientific">Candidatus Caccopulliclostridium gallistercoris</name>
    <dbReference type="NCBI Taxonomy" id="2840719"/>
    <lineage>
        <taxon>Bacteria</taxon>
        <taxon>Bacillati</taxon>
        <taxon>Bacillota</taxon>
        <taxon>Clostridia</taxon>
        <taxon>Candidatus Caccopulliclostridium</taxon>
    </lineage>
</organism>
<comment type="function">
    <text evidence="2">Functions as a ribosomal silencing factor. Interacts with ribosomal protein uL14 (rplN), blocking formation of intersubunit bridge B8. Prevents association of the 30S and 50S ribosomal subunits and the formation of functional ribosomes, thus repressing translation.</text>
</comment>
<sequence length="128" mass="14631">MENLEIVKNLVDILEGLKAKNVEALDISQKSRDIKVLIIASFKTEDEVKLAASSFIEQAKALNLELVHKDGLTKGQWVVLDYGEILIEIFHEPLREKYNLEKLWKDGKNKLFEQVKVKAKKLAKSAKK</sequence>
<protein>
    <recommendedName>
        <fullName evidence="2">Ribosomal silencing factor RsfS</fullName>
    </recommendedName>
</protein>
<reference evidence="3" key="2">
    <citation type="journal article" date="2021" name="PeerJ">
        <title>Extensive microbial diversity within the chicken gut microbiome revealed by metagenomics and culture.</title>
        <authorList>
            <person name="Gilroy R."/>
            <person name="Ravi A."/>
            <person name="Getino M."/>
            <person name="Pursley I."/>
            <person name="Horton D.L."/>
            <person name="Alikhan N.F."/>
            <person name="Baker D."/>
            <person name="Gharbi K."/>
            <person name="Hall N."/>
            <person name="Watson M."/>
            <person name="Adriaenssens E.M."/>
            <person name="Foster-Nyarko E."/>
            <person name="Jarju S."/>
            <person name="Secka A."/>
            <person name="Antonio M."/>
            <person name="Oren A."/>
            <person name="Chaudhuri R.R."/>
            <person name="La Ragione R."/>
            <person name="Hildebrand F."/>
            <person name="Pallen M.J."/>
        </authorList>
    </citation>
    <scope>NUCLEOTIDE SEQUENCE</scope>
    <source>
        <strain evidence="3">CHK186-9395</strain>
    </source>
</reference>
<accession>A0A9D1NEF2</accession>